<dbReference type="SMART" id="SM00382">
    <property type="entry name" value="AAA"/>
    <property type="match status" value="1"/>
</dbReference>
<evidence type="ECO:0000256" key="8">
    <source>
        <dbReference type="ARBA" id="ARBA00023251"/>
    </source>
</evidence>
<dbReference type="Pfam" id="PF13732">
    <property type="entry name" value="DrrA1-3_C"/>
    <property type="match status" value="1"/>
</dbReference>
<feature type="domain" description="ACT" evidence="11">
    <location>
        <begin position="275"/>
        <end position="324"/>
    </location>
</feature>
<name>A0A7K3M768_9ACTN</name>
<keyword evidence="7" id="KW-0472">Membrane</keyword>
<protein>
    <submittedName>
        <fullName evidence="12">ATP-binding cassette domain-containing protein</fullName>
    </submittedName>
</protein>
<dbReference type="GO" id="GO:0005524">
    <property type="term" value="F:ATP binding"/>
    <property type="evidence" value="ECO:0007669"/>
    <property type="project" value="UniProtKB-KW"/>
</dbReference>
<sequence>MRAGLLAGRPRGQLVVDAEGLTKRFGATLALDGFDLAVPEGTVCGLLGPNGAGKSTAVRILSTLLRPDGGHASVAGFDVLRDPMQVRYRVGLAGQHPAVDGVLTGRENLEMFARFYRLGPAAARRRASELIEQFDLAEAAGRRPKGYSGGMRRRLDLAISFIMAPPVLFLDEPTTGMDPGHRLEVWKGVRALVAEGATVLLTTHYLDEADQLADSITVIDHGRAIARGAPEELKSALGGDRIDVLVSEPGDVPEVARLLAEVTGDSPEIHEDTRWVGVAADDRVATLARVARALDEHGLAVRDIVLRRPTLDEVFVQVTKDVRP</sequence>
<dbReference type="SUPFAM" id="SSF52540">
    <property type="entry name" value="P-loop containing nucleoside triphosphate hydrolases"/>
    <property type="match status" value="1"/>
</dbReference>
<keyword evidence="6" id="KW-1278">Translocase</keyword>
<dbReference type="GO" id="GO:0005886">
    <property type="term" value="C:plasma membrane"/>
    <property type="evidence" value="ECO:0007669"/>
    <property type="project" value="UniProtKB-SubCell"/>
</dbReference>
<dbReference type="InterPro" id="IPR003593">
    <property type="entry name" value="AAA+_ATPase"/>
</dbReference>
<comment type="caution">
    <text evidence="12">The sequence shown here is derived from an EMBL/GenBank/DDBJ whole genome shotgun (WGS) entry which is preliminary data.</text>
</comment>
<dbReference type="PANTHER" id="PTHR42711:SF19">
    <property type="entry name" value="DOXORUBICIN RESISTANCE ATP-BINDING PROTEIN DRRA"/>
    <property type="match status" value="1"/>
</dbReference>
<dbReference type="InterPro" id="IPR003439">
    <property type="entry name" value="ABC_transporter-like_ATP-bd"/>
</dbReference>
<dbReference type="GO" id="GO:1900753">
    <property type="term" value="P:doxorubicin transport"/>
    <property type="evidence" value="ECO:0007669"/>
    <property type="project" value="InterPro"/>
</dbReference>
<proteinExistence type="inferred from homology"/>
<dbReference type="PANTHER" id="PTHR42711">
    <property type="entry name" value="ABC TRANSPORTER ATP-BINDING PROTEIN"/>
    <property type="match status" value="1"/>
</dbReference>
<dbReference type="PROSITE" id="PS50893">
    <property type="entry name" value="ABC_TRANSPORTER_2"/>
    <property type="match status" value="1"/>
</dbReference>
<dbReference type="Pfam" id="PF00005">
    <property type="entry name" value="ABC_tran"/>
    <property type="match status" value="1"/>
</dbReference>
<accession>A0A7K3M768</accession>
<evidence type="ECO:0000256" key="7">
    <source>
        <dbReference type="ARBA" id="ARBA00023136"/>
    </source>
</evidence>
<dbReference type="AlphaFoldDB" id="A0A7K3M768"/>
<keyword evidence="4" id="KW-0547">Nucleotide-binding</keyword>
<dbReference type="PROSITE" id="PS51671">
    <property type="entry name" value="ACT"/>
    <property type="match status" value="1"/>
</dbReference>
<evidence type="ECO:0000256" key="6">
    <source>
        <dbReference type="ARBA" id="ARBA00022967"/>
    </source>
</evidence>
<evidence type="ECO:0000259" key="11">
    <source>
        <dbReference type="PROSITE" id="PS51671"/>
    </source>
</evidence>
<evidence type="ECO:0000259" key="10">
    <source>
        <dbReference type="PROSITE" id="PS50893"/>
    </source>
</evidence>
<dbReference type="InterPro" id="IPR005894">
    <property type="entry name" value="DrrA"/>
</dbReference>
<dbReference type="InterPro" id="IPR017871">
    <property type="entry name" value="ABC_transporter-like_CS"/>
</dbReference>
<dbReference type="InterPro" id="IPR002912">
    <property type="entry name" value="ACT_dom"/>
</dbReference>
<evidence type="ECO:0000256" key="4">
    <source>
        <dbReference type="ARBA" id="ARBA00022741"/>
    </source>
</evidence>
<keyword evidence="5 12" id="KW-0067">ATP-binding</keyword>
<organism evidence="12 13">
    <name type="scientific">Phytoactinopolyspora mesophila</name>
    <dbReference type="NCBI Taxonomy" id="2650750"/>
    <lineage>
        <taxon>Bacteria</taxon>
        <taxon>Bacillati</taxon>
        <taxon>Actinomycetota</taxon>
        <taxon>Actinomycetes</taxon>
        <taxon>Jiangellales</taxon>
        <taxon>Jiangellaceae</taxon>
        <taxon>Phytoactinopolyspora</taxon>
    </lineage>
</organism>
<dbReference type="EMBL" id="WLZY01000004">
    <property type="protein sequence ID" value="NDL58258.1"/>
    <property type="molecule type" value="Genomic_DNA"/>
</dbReference>
<feature type="domain" description="ABC transporter" evidence="10">
    <location>
        <begin position="16"/>
        <end position="246"/>
    </location>
</feature>
<evidence type="ECO:0000256" key="9">
    <source>
        <dbReference type="ARBA" id="ARBA00049985"/>
    </source>
</evidence>
<dbReference type="GO" id="GO:0016887">
    <property type="term" value="F:ATP hydrolysis activity"/>
    <property type="evidence" value="ECO:0007669"/>
    <property type="project" value="InterPro"/>
</dbReference>
<dbReference type="Proteomes" id="UP000460435">
    <property type="component" value="Unassembled WGS sequence"/>
</dbReference>
<evidence type="ECO:0000313" key="13">
    <source>
        <dbReference type="Proteomes" id="UP000460435"/>
    </source>
</evidence>
<dbReference type="InterPro" id="IPR050763">
    <property type="entry name" value="ABC_transporter_ATP-binding"/>
</dbReference>
<evidence type="ECO:0000313" key="12">
    <source>
        <dbReference type="EMBL" id="NDL58258.1"/>
    </source>
</evidence>
<dbReference type="Gene3D" id="3.40.50.300">
    <property type="entry name" value="P-loop containing nucleotide triphosphate hydrolases"/>
    <property type="match status" value="1"/>
</dbReference>
<dbReference type="InterPro" id="IPR027417">
    <property type="entry name" value="P-loop_NTPase"/>
</dbReference>
<keyword evidence="13" id="KW-1185">Reference proteome</keyword>
<keyword evidence="8" id="KW-0046">Antibiotic resistance</keyword>
<evidence type="ECO:0000256" key="1">
    <source>
        <dbReference type="ARBA" id="ARBA00004413"/>
    </source>
</evidence>
<evidence type="ECO:0000256" key="3">
    <source>
        <dbReference type="ARBA" id="ARBA00022475"/>
    </source>
</evidence>
<comment type="similarity">
    <text evidence="9">Belongs to the ABC transporter superfamily. Drug exporter-1 (DrugE1) (TC 3.A.1.105) family.</text>
</comment>
<evidence type="ECO:0000256" key="2">
    <source>
        <dbReference type="ARBA" id="ARBA00022448"/>
    </source>
</evidence>
<keyword evidence="2" id="KW-0813">Transport</keyword>
<keyword evidence="3" id="KW-1003">Cell membrane</keyword>
<gene>
    <name evidence="12" type="ORF">F7O44_14375</name>
</gene>
<comment type="subcellular location">
    <subcellularLocation>
        <location evidence="1">Cell membrane</location>
        <topology evidence="1">Peripheral membrane protein</topology>
        <orientation evidence="1">Cytoplasmic side</orientation>
    </subcellularLocation>
</comment>
<dbReference type="NCBIfam" id="TIGR01188">
    <property type="entry name" value="drrA"/>
    <property type="match status" value="1"/>
</dbReference>
<reference evidence="12 13" key="1">
    <citation type="submission" date="2019-11" db="EMBL/GenBank/DDBJ databases">
        <authorList>
            <person name="Li X.-J."/>
            <person name="Feng X.-M."/>
        </authorList>
    </citation>
    <scope>NUCLEOTIDE SEQUENCE [LARGE SCALE GENOMIC DNA]</scope>
    <source>
        <strain evidence="12 13">XMNu-373</strain>
    </source>
</reference>
<dbReference type="InterPro" id="IPR025302">
    <property type="entry name" value="DrrA1/2-like_C"/>
</dbReference>
<evidence type="ECO:0000256" key="5">
    <source>
        <dbReference type="ARBA" id="ARBA00022840"/>
    </source>
</evidence>
<dbReference type="GO" id="GO:0046677">
    <property type="term" value="P:response to antibiotic"/>
    <property type="evidence" value="ECO:0007669"/>
    <property type="project" value="UniProtKB-KW"/>
</dbReference>
<dbReference type="PROSITE" id="PS00211">
    <property type="entry name" value="ABC_TRANSPORTER_1"/>
    <property type="match status" value="1"/>
</dbReference>
<dbReference type="GO" id="GO:0043215">
    <property type="term" value="P:daunorubicin transport"/>
    <property type="evidence" value="ECO:0007669"/>
    <property type="project" value="InterPro"/>
</dbReference>